<dbReference type="CTD" id="29830421"/>
<evidence type="ECO:0000313" key="2">
    <source>
        <dbReference type="Proteomes" id="UP000008854"/>
    </source>
</evidence>
<dbReference type="Proteomes" id="UP000008854">
    <property type="component" value="Unassembled WGS sequence"/>
</dbReference>
<evidence type="ECO:0000256" key="1">
    <source>
        <dbReference type="SAM" id="MobiDB-lite"/>
    </source>
</evidence>
<organism evidence="2 3">
    <name type="scientific">Schistosoma mansoni</name>
    <name type="common">Blood fluke</name>
    <dbReference type="NCBI Taxonomy" id="6183"/>
    <lineage>
        <taxon>Eukaryota</taxon>
        <taxon>Metazoa</taxon>
        <taxon>Spiralia</taxon>
        <taxon>Lophotrochozoa</taxon>
        <taxon>Platyhelminthes</taxon>
        <taxon>Trematoda</taxon>
        <taxon>Digenea</taxon>
        <taxon>Strigeidida</taxon>
        <taxon>Schistosomatoidea</taxon>
        <taxon>Schistosomatidae</taxon>
        <taxon>Schistosoma</taxon>
    </lineage>
</organism>
<dbReference type="RefSeq" id="XP_018648956.1">
    <property type="nucleotide sequence ID" value="XM_018794555.1"/>
</dbReference>
<name>G4V869_SCHMA</name>
<dbReference type="KEGG" id="smm:Smp_200620"/>
<feature type="region of interest" description="Disordered" evidence="1">
    <location>
        <begin position="1"/>
        <end position="28"/>
    </location>
</feature>
<dbReference type="WBParaSite" id="Smp_200620.1">
    <property type="protein sequence ID" value="Smp_200620.1"/>
    <property type="gene ID" value="Smp_200620"/>
</dbReference>
<dbReference type="HOGENOM" id="CLU_125652_0_0_1"/>
<dbReference type="PhylomeDB" id="G4V869"/>
<reference evidence="2" key="1">
    <citation type="journal article" date="2012" name="PLoS Negl. Trop. Dis.">
        <title>A systematically improved high quality genome and transcriptome of the human blood fluke Schistosoma mansoni.</title>
        <authorList>
            <person name="Protasio A.V."/>
            <person name="Tsai I.J."/>
            <person name="Babbage A."/>
            <person name="Nichol S."/>
            <person name="Hunt M."/>
            <person name="Aslett M.A."/>
            <person name="De Silva N."/>
            <person name="Velarde G.S."/>
            <person name="Anderson T.J."/>
            <person name="Clark R.C."/>
            <person name="Davidson C."/>
            <person name="Dillon G.P."/>
            <person name="Holroyd N.E."/>
            <person name="LoVerde P.T."/>
            <person name="Lloyd C."/>
            <person name="McQuillan J."/>
            <person name="Oliveira G."/>
            <person name="Otto T.D."/>
            <person name="Parker-Manuel S.J."/>
            <person name="Quail M.A."/>
            <person name="Wilson R.A."/>
            <person name="Zerlotini A."/>
            <person name="Dunne D.W."/>
            <person name="Berriman M."/>
        </authorList>
    </citation>
    <scope>NUCLEOTIDE SEQUENCE [LARGE SCALE GENOMIC DNA]</scope>
    <source>
        <strain evidence="2">Puerto Rican</strain>
    </source>
</reference>
<accession>G4V869</accession>
<protein>
    <submittedName>
        <fullName evidence="3">Smp_200620</fullName>
    </submittedName>
</protein>
<feature type="compositionally biased region" description="Basic and acidic residues" evidence="1">
    <location>
        <begin position="1"/>
        <end position="11"/>
    </location>
</feature>
<dbReference type="InParanoid" id="G4V869"/>
<dbReference type="AlphaFoldDB" id="G4V869"/>
<dbReference type="GeneID" id="29830421"/>
<reference evidence="3" key="2">
    <citation type="submission" date="2018-12" db="UniProtKB">
        <authorList>
            <consortium name="WormBaseParasite"/>
        </authorList>
    </citation>
    <scope>IDENTIFICATION</scope>
    <source>
        <strain evidence="3">Puerto Rican</strain>
    </source>
</reference>
<keyword evidence="2" id="KW-1185">Reference proteome</keyword>
<evidence type="ECO:0000313" key="3">
    <source>
        <dbReference type="WBParaSite" id="Smp_200620.1"/>
    </source>
</evidence>
<proteinExistence type="predicted"/>
<sequence length="131" mass="14904">MSSLRRTDLHSSIDLPGHQHPHPSGAWGVQHPYSTGLLNHLHPMSAQQPHVPLLLSVDSTRYSQRRPARTLHSTPSLRTRLPQLAPPLQTRNRVRRTAPFLLLVGSDIKCGEQNTGWDNQMYFSKNYRLSQ</sequence>